<dbReference type="EMBL" id="JABXWD010000137">
    <property type="protein sequence ID" value="MBV6341689.1"/>
    <property type="molecule type" value="Genomic_DNA"/>
</dbReference>
<evidence type="ECO:0000313" key="1">
    <source>
        <dbReference type="EMBL" id="MBV6341689.1"/>
    </source>
</evidence>
<name>A0ABS6RYH2_9BACT</name>
<dbReference type="InterPro" id="IPR010620">
    <property type="entry name" value="SBBP_repeat"/>
</dbReference>
<keyword evidence="2" id="KW-1185">Reference proteome</keyword>
<proteinExistence type="predicted"/>
<dbReference type="Pfam" id="PF06739">
    <property type="entry name" value="SBBP"/>
    <property type="match status" value="1"/>
</dbReference>
<gene>
    <name evidence="1" type="ORF">HWQ67_08830</name>
</gene>
<reference evidence="1 2" key="1">
    <citation type="journal article" date="2020" name="J Geophys Res Biogeosci">
        <title>Magnetotaxis as an Adaptation to Enable Bacterial Shuttling of Microbial Sulfur and Sulfur Cycling Across Aquatic Oxic#Anoxic Interfaces.</title>
        <authorList>
            <person name="Li J."/>
            <person name="Liu P."/>
            <person name="Wang J."/>
            <person name="Roberts A.P."/>
            <person name="Pan Y."/>
        </authorList>
    </citation>
    <scope>NUCLEOTIDE SEQUENCE [LARGE SCALE GENOMIC DNA]</scope>
    <source>
        <strain evidence="1 2">MYR-1_YQ</strain>
    </source>
</reference>
<comment type="caution">
    <text evidence="1">The sequence shown here is derived from an EMBL/GenBank/DDBJ whole genome shotgun (WGS) entry which is preliminary data.</text>
</comment>
<dbReference type="Proteomes" id="UP001196980">
    <property type="component" value="Unassembled WGS sequence"/>
</dbReference>
<evidence type="ECO:0000313" key="2">
    <source>
        <dbReference type="Proteomes" id="UP001196980"/>
    </source>
</evidence>
<accession>A0ABS6RYH2</accession>
<organism evidence="1 2">
    <name type="scientific">Candidatus Magnetobacterium casense</name>
    <dbReference type="NCBI Taxonomy" id="1455061"/>
    <lineage>
        <taxon>Bacteria</taxon>
        <taxon>Pseudomonadati</taxon>
        <taxon>Nitrospirota</taxon>
        <taxon>Thermodesulfovibrionia</taxon>
        <taxon>Thermodesulfovibrionales</taxon>
        <taxon>Candidatus Magnetobacteriaceae</taxon>
        <taxon>Candidatus Magnetobacterium</taxon>
    </lineage>
</organism>
<protein>
    <submittedName>
        <fullName evidence="1">SBBP repeat-containing protein</fullName>
    </submittedName>
</protein>
<sequence length="74" mass="7903">MYRAGGFKVIDRKKAKKGGYNYLVGFKVDKWDSAYALVLDPVLSYSTYLGGSGSKSGNDIAIDSAGNAYVKGAK</sequence>